<keyword evidence="3" id="KW-1185">Reference proteome</keyword>
<dbReference type="EnsemblProtists" id="EKX42105">
    <property type="protein sequence ID" value="EKX42105"/>
    <property type="gene ID" value="GUITHDRAFT_153661"/>
</dbReference>
<reference evidence="2" key="3">
    <citation type="submission" date="2015-06" db="UniProtKB">
        <authorList>
            <consortium name="EnsemblProtists"/>
        </authorList>
    </citation>
    <scope>IDENTIFICATION</scope>
</reference>
<dbReference type="HOGENOM" id="CLU_2678600_0_0_1"/>
<dbReference type="KEGG" id="gtt:GUITHDRAFT_153661"/>
<dbReference type="EMBL" id="JH993019">
    <property type="protein sequence ID" value="EKX42105.1"/>
    <property type="molecule type" value="Genomic_DNA"/>
</dbReference>
<dbReference type="Proteomes" id="UP000011087">
    <property type="component" value="Unassembled WGS sequence"/>
</dbReference>
<name>L1J1Y4_GUITC</name>
<proteinExistence type="predicted"/>
<accession>L1J1Y4</accession>
<evidence type="ECO:0000313" key="2">
    <source>
        <dbReference type="EnsemblProtists" id="EKX42105"/>
    </source>
</evidence>
<gene>
    <name evidence="1" type="ORF">GUITHDRAFT_153661</name>
</gene>
<reference evidence="3" key="2">
    <citation type="submission" date="2012-11" db="EMBL/GenBank/DDBJ databases">
        <authorList>
            <person name="Kuo A."/>
            <person name="Curtis B.A."/>
            <person name="Tanifuji G."/>
            <person name="Burki F."/>
            <person name="Gruber A."/>
            <person name="Irimia M."/>
            <person name="Maruyama S."/>
            <person name="Arias M.C."/>
            <person name="Ball S.G."/>
            <person name="Gile G.H."/>
            <person name="Hirakawa Y."/>
            <person name="Hopkins J.F."/>
            <person name="Rensing S.A."/>
            <person name="Schmutz J."/>
            <person name="Symeonidi A."/>
            <person name="Elias M."/>
            <person name="Eveleigh R.J."/>
            <person name="Herman E.K."/>
            <person name="Klute M.J."/>
            <person name="Nakayama T."/>
            <person name="Obornik M."/>
            <person name="Reyes-Prieto A."/>
            <person name="Armbrust E.V."/>
            <person name="Aves S.J."/>
            <person name="Beiko R.G."/>
            <person name="Coutinho P."/>
            <person name="Dacks J.B."/>
            <person name="Durnford D.G."/>
            <person name="Fast N.M."/>
            <person name="Green B.R."/>
            <person name="Grisdale C."/>
            <person name="Hempe F."/>
            <person name="Henrissat B."/>
            <person name="Hoppner M.P."/>
            <person name="Ishida K.-I."/>
            <person name="Kim E."/>
            <person name="Koreny L."/>
            <person name="Kroth P.G."/>
            <person name="Liu Y."/>
            <person name="Malik S.-B."/>
            <person name="Maier U.G."/>
            <person name="McRose D."/>
            <person name="Mock T."/>
            <person name="Neilson J.A."/>
            <person name="Onodera N.T."/>
            <person name="Poole A.M."/>
            <person name="Pritham E.J."/>
            <person name="Richards T.A."/>
            <person name="Rocap G."/>
            <person name="Roy S.W."/>
            <person name="Sarai C."/>
            <person name="Schaack S."/>
            <person name="Shirato S."/>
            <person name="Slamovits C.H."/>
            <person name="Spencer D.F."/>
            <person name="Suzuki S."/>
            <person name="Worden A.Z."/>
            <person name="Zauner S."/>
            <person name="Barry K."/>
            <person name="Bell C."/>
            <person name="Bharti A.K."/>
            <person name="Crow J.A."/>
            <person name="Grimwood J."/>
            <person name="Kramer R."/>
            <person name="Lindquist E."/>
            <person name="Lucas S."/>
            <person name="Salamov A."/>
            <person name="McFadden G.I."/>
            <person name="Lane C.E."/>
            <person name="Keeling P.J."/>
            <person name="Gray M.W."/>
            <person name="Grigoriev I.V."/>
            <person name="Archibald J.M."/>
        </authorList>
    </citation>
    <scope>NUCLEOTIDE SEQUENCE</scope>
    <source>
        <strain evidence="3">CCMP2712</strain>
    </source>
</reference>
<reference evidence="1 3" key="1">
    <citation type="journal article" date="2012" name="Nature">
        <title>Algal genomes reveal evolutionary mosaicism and the fate of nucleomorphs.</title>
        <authorList>
            <consortium name="DOE Joint Genome Institute"/>
            <person name="Curtis B.A."/>
            <person name="Tanifuji G."/>
            <person name="Burki F."/>
            <person name="Gruber A."/>
            <person name="Irimia M."/>
            <person name="Maruyama S."/>
            <person name="Arias M.C."/>
            <person name="Ball S.G."/>
            <person name="Gile G.H."/>
            <person name="Hirakawa Y."/>
            <person name="Hopkins J.F."/>
            <person name="Kuo A."/>
            <person name="Rensing S.A."/>
            <person name="Schmutz J."/>
            <person name="Symeonidi A."/>
            <person name="Elias M."/>
            <person name="Eveleigh R.J."/>
            <person name="Herman E.K."/>
            <person name="Klute M.J."/>
            <person name="Nakayama T."/>
            <person name="Obornik M."/>
            <person name="Reyes-Prieto A."/>
            <person name="Armbrust E.V."/>
            <person name="Aves S.J."/>
            <person name="Beiko R.G."/>
            <person name="Coutinho P."/>
            <person name="Dacks J.B."/>
            <person name="Durnford D.G."/>
            <person name="Fast N.M."/>
            <person name="Green B.R."/>
            <person name="Grisdale C.J."/>
            <person name="Hempel F."/>
            <person name="Henrissat B."/>
            <person name="Hoppner M.P."/>
            <person name="Ishida K."/>
            <person name="Kim E."/>
            <person name="Koreny L."/>
            <person name="Kroth P.G."/>
            <person name="Liu Y."/>
            <person name="Malik S.B."/>
            <person name="Maier U.G."/>
            <person name="McRose D."/>
            <person name="Mock T."/>
            <person name="Neilson J.A."/>
            <person name="Onodera N.T."/>
            <person name="Poole A.M."/>
            <person name="Pritham E.J."/>
            <person name="Richards T.A."/>
            <person name="Rocap G."/>
            <person name="Roy S.W."/>
            <person name="Sarai C."/>
            <person name="Schaack S."/>
            <person name="Shirato S."/>
            <person name="Slamovits C.H."/>
            <person name="Spencer D.F."/>
            <person name="Suzuki S."/>
            <person name="Worden A.Z."/>
            <person name="Zauner S."/>
            <person name="Barry K."/>
            <person name="Bell C."/>
            <person name="Bharti A.K."/>
            <person name="Crow J.A."/>
            <person name="Grimwood J."/>
            <person name="Kramer R."/>
            <person name="Lindquist E."/>
            <person name="Lucas S."/>
            <person name="Salamov A."/>
            <person name="McFadden G.I."/>
            <person name="Lane C.E."/>
            <person name="Keeling P.J."/>
            <person name="Gray M.W."/>
            <person name="Grigoriev I.V."/>
            <person name="Archibald J.M."/>
        </authorList>
    </citation>
    <scope>NUCLEOTIDE SEQUENCE</scope>
    <source>
        <strain evidence="1 3">CCMP2712</strain>
    </source>
</reference>
<feature type="non-terminal residue" evidence="1">
    <location>
        <position position="75"/>
    </location>
</feature>
<protein>
    <submittedName>
        <fullName evidence="1 2">Uncharacterized protein</fullName>
    </submittedName>
</protein>
<evidence type="ECO:0000313" key="3">
    <source>
        <dbReference type="Proteomes" id="UP000011087"/>
    </source>
</evidence>
<dbReference type="PaxDb" id="55529-EKX42105"/>
<dbReference type="RefSeq" id="XP_005829085.1">
    <property type="nucleotide sequence ID" value="XM_005829028.1"/>
</dbReference>
<dbReference type="AlphaFoldDB" id="L1J1Y4"/>
<dbReference type="GeneID" id="17298756"/>
<organism evidence="1">
    <name type="scientific">Guillardia theta (strain CCMP2712)</name>
    <name type="common">Cryptophyte</name>
    <dbReference type="NCBI Taxonomy" id="905079"/>
    <lineage>
        <taxon>Eukaryota</taxon>
        <taxon>Cryptophyceae</taxon>
        <taxon>Pyrenomonadales</taxon>
        <taxon>Geminigeraceae</taxon>
        <taxon>Guillardia</taxon>
    </lineage>
</organism>
<evidence type="ECO:0000313" key="1">
    <source>
        <dbReference type="EMBL" id="EKX42105.1"/>
    </source>
</evidence>
<sequence length="75" mass="8563">MIELTHILFNQQLHTLHAAAAELLAVMVRWAVILIRTESKKNVHSATNALVQLIEAMYSQPRSKPLKKRMPQTMT</sequence>